<evidence type="ECO:0000313" key="2">
    <source>
        <dbReference type="EMBL" id="MBC6491702.1"/>
    </source>
</evidence>
<evidence type="ECO:0000313" key="3">
    <source>
        <dbReference type="Proteomes" id="UP000765802"/>
    </source>
</evidence>
<keyword evidence="1" id="KW-1133">Transmembrane helix</keyword>
<feature type="transmembrane region" description="Helical" evidence="1">
    <location>
        <begin position="42"/>
        <end position="62"/>
    </location>
</feature>
<dbReference type="Proteomes" id="UP000765802">
    <property type="component" value="Unassembled WGS sequence"/>
</dbReference>
<comment type="caution">
    <text evidence="2">The sequence shown here is derived from an EMBL/GenBank/DDBJ whole genome shotgun (WGS) entry which is preliminary data.</text>
</comment>
<proteinExistence type="predicted"/>
<accession>A0ABR7M9R8</accession>
<sequence length="78" mass="8680">MYQVFPAVSVQHLAPPPPQVSRLQSWGTVAKADRLIAMAAKAVNNFAFIKIIIIIIMELLFLPPGRAYSNFPFHCAIE</sequence>
<keyword evidence="1" id="KW-0472">Membrane</keyword>
<gene>
    <name evidence="2" type="ORF">BC349_11625</name>
</gene>
<dbReference type="EMBL" id="MBUA01000023">
    <property type="protein sequence ID" value="MBC6491702.1"/>
    <property type="molecule type" value="Genomic_DNA"/>
</dbReference>
<evidence type="ECO:0000256" key="1">
    <source>
        <dbReference type="SAM" id="Phobius"/>
    </source>
</evidence>
<protein>
    <submittedName>
        <fullName evidence="2">Uncharacterized protein</fullName>
    </submittedName>
</protein>
<keyword evidence="1" id="KW-0812">Transmembrane</keyword>
<organism evidence="2 3">
    <name type="scientific">Flavihumibacter stibioxidans</name>
    <dbReference type="NCBI Taxonomy" id="1834163"/>
    <lineage>
        <taxon>Bacteria</taxon>
        <taxon>Pseudomonadati</taxon>
        <taxon>Bacteroidota</taxon>
        <taxon>Chitinophagia</taxon>
        <taxon>Chitinophagales</taxon>
        <taxon>Chitinophagaceae</taxon>
        <taxon>Flavihumibacter</taxon>
    </lineage>
</organism>
<keyword evidence="3" id="KW-1185">Reference proteome</keyword>
<reference evidence="2 3" key="1">
    <citation type="submission" date="2016-07" db="EMBL/GenBank/DDBJ databases">
        <title>Genome analysis of Flavihumibacter stibioxidans YS-17.</title>
        <authorList>
            <person name="Shi K."/>
            <person name="Han Y."/>
            <person name="Wang G."/>
        </authorList>
    </citation>
    <scope>NUCLEOTIDE SEQUENCE [LARGE SCALE GENOMIC DNA]</scope>
    <source>
        <strain evidence="2 3">YS-17</strain>
    </source>
</reference>
<name>A0ABR7M9R8_9BACT</name>